<protein>
    <recommendedName>
        <fullName evidence="1">Amine oxidase domain-containing protein</fullName>
    </recommendedName>
</protein>
<feature type="domain" description="Amine oxidase" evidence="1">
    <location>
        <begin position="10"/>
        <end position="423"/>
    </location>
</feature>
<sequence length="431" mass="48475">MKIAILGAGFTGLSAALKLAQAGHQVTVFESEPQVGGLAGGFKYPSWEWTLEKFYHHWFLSDKFVHNMARELHQQVLNITPETNIYIKSRILPIDSPASLLRFPYLSMVDKLRTSAVLAFLKLSSTEKPFEGKLALPWIKKWMGRGATKIIWDPLFEGKFGNLKNEVTLPWFWGRIKKRSKTLCYPEGGIAGFAQKIAGAVEKAGGKILLNSEVTSLRQKSNSLQLTAYGSKRSAVSGQLVFDKVIVTLPTPVFTKITPSLPKAYVKKISSIPHLTAQNLILVLEKPFLKGSYWLNINEPGFPFLLLAEHTNFMDPKHYGGDHILYIGNYLPDGHPYLKMSAKELLKIYDPFLKRINPSYQLSAVSCQLFTQPFAQPVITPSYLKNVPGMATPLKNVYLANMDMIYPWDRETNYAIELGEKVAEFVANKNF</sequence>
<evidence type="ECO:0000259" key="1">
    <source>
        <dbReference type="Pfam" id="PF01593"/>
    </source>
</evidence>
<gene>
    <name evidence="2" type="ORF">A3E45_02205</name>
</gene>
<dbReference type="NCBIfam" id="NF005560">
    <property type="entry name" value="PRK07233.1"/>
    <property type="match status" value="1"/>
</dbReference>
<reference evidence="2 3" key="1">
    <citation type="journal article" date="2016" name="Nat. Commun.">
        <title>Thousands of microbial genomes shed light on interconnected biogeochemical processes in an aquifer system.</title>
        <authorList>
            <person name="Anantharaman K."/>
            <person name="Brown C.T."/>
            <person name="Hug L.A."/>
            <person name="Sharon I."/>
            <person name="Castelle C.J."/>
            <person name="Probst A.J."/>
            <person name="Thomas B.C."/>
            <person name="Singh A."/>
            <person name="Wilkins M.J."/>
            <person name="Karaoz U."/>
            <person name="Brodie E.L."/>
            <person name="Williams K.H."/>
            <person name="Hubbard S.S."/>
            <person name="Banfield J.F."/>
        </authorList>
    </citation>
    <scope>NUCLEOTIDE SEQUENCE [LARGE SCALE GENOMIC DNA]</scope>
</reference>
<dbReference type="PRINTS" id="PR00419">
    <property type="entry name" value="ADXRDTASE"/>
</dbReference>
<dbReference type="InterPro" id="IPR002937">
    <property type="entry name" value="Amino_oxidase"/>
</dbReference>
<dbReference type="AlphaFoldDB" id="A0A1F5K813"/>
<dbReference type="STRING" id="1797780.A3E45_02205"/>
<comment type="caution">
    <text evidence="2">The sequence shown here is derived from an EMBL/GenBank/DDBJ whole genome shotgun (WGS) entry which is preliminary data.</text>
</comment>
<dbReference type="EMBL" id="MFDH01000001">
    <property type="protein sequence ID" value="OGE37083.1"/>
    <property type="molecule type" value="Genomic_DNA"/>
</dbReference>
<organism evidence="2 3">
    <name type="scientific">Candidatus Daviesbacteria bacterium RIFCSPHIGHO2_12_FULL_43_11</name>
    <dbReference type="NCBI Taxonomy" id="1797780"/>
    <lineage>
        <taxon>Bacteria</taxon>
        <taxon>Candidatus Daviesiibacteriota</taxon>
    </lineage>
</organism>
<dbReference type="Proteomes" id="UP000176405">
    <property type="component" value="Unassembled WGS sequence"/>
</dbReference>
<dbReference type="GO" id="GO:0016491">
    <property type="term" value="F:oxidoreductase activity"/>
    <property type="evidence" value="ECO:0007669"/>
    <property type="project" value="InterPro"/>
</dbReference>
<dbReference type="Gene3D" id="3.50.50.60">
    <property type="entry name" value="FAD/NAD(P)-binding domain"/>
    <property type="match status" value="1"/>
</dbReference>
<dbReference type="InterPro" id="IPR036188">
    <property type="entry name" value="FAD/NAD-bd_sf"/>
</dbReference>
<dbReference type="InterPro" id="IPR050464">
    <property type="entry name" value="Zeta_carotene_desat/Oxidored"/>
</dbReference>
<dbReference type="PANTHER" id="PTHR42923:SF46">
    <property type="entry name" value="AMINE OXIDASE"/>
    <property type="match status" value="1"/>
</dbReference>
<evidence type="ECO:0000313" key="2">
    <source>
        <dbReference type="EMBL" id="OGE37083.1"/>
    </source>
</evidence>
<dbReference type="PANTHER" id="PTHR42923">
    <property type="entry name" value="PROTOPORPHYRINOGEN OXIDASE"/>
    <property type="match status" value="1"/>
</dbReference>
<dbReference type="SUPFAM" id="SSF51905">
    <property type="entry name" value="FAD/NAD(P)-binding domain"/>
    <property type="match status" value="1"/>
</dbReference>
<accession>A0A1F5K813</accession>
<evidence type="ECO:0000313" key="3">
    <source>
        <dbReference type="Proteomes" id="UP000176405"/>
    </source>
</evidence>
<name>A0A1F5K813_9BACT</name>
<proteinExistence type="predicted"/>
<dbReference type="Pfam" id="PF01593">
    <property type="entry name" value="Amino_oxidase"/>
    <property type="match status" value="1"/>
</dbReference>